<protein>
    <submittedName>
        <fullName evidence="2">Uncharacterized protein</fullName>
    </submittedName>
</protein>
<dbReference type="GO" id="GO:0046854">
    <property type="term" value="P:phosphatidylinositol phosphate biosynthetic process"/>
    <property type="evidence" value="ECO:0007669"/>
    <property type="project" value="TreeGrafter"/>
</dbReference>
<feature type="compositionally biased region" description="Low complexity" evidence="1">
    <location>
        <begin position="340"/>
        <end position="357"/>
    </location>
</feature>
<feature type="compositionally biased region" description="Polar residues" evidence="1">
    <location>
        <begin position="101"/>
        <end position="111"/>
    </location>
</feature>
<keyword evidence="3" id="KW-1185">Reference proteome</keyword>
<dbReference type="OrthoDB" id="158357at2759"/>
<dbReference type="EMBL" id="UYRU01068988">
    <property type="protein sequence ID" value="VDN18251.1"/>
    <property type="molecule type" value="Genomic_DNA"/>
</dbReference>
<evidence type="ECO:0000313" key="2">
    <source>
        <dbReference type="EMBL" id="VDN18251.1"/>
    </source>
</evidence>
<feature type="region of interest" description="Disordered" evidence="1">
    <location>
        <begin position="86"/>
        <end position="111"/>
    </location>
</feature>
<evidence type="ECO:0000313" key="3">
    <source>
        <dbReference type="Proteomes" id="UP000281553"/>
    </source>
</evidence>
<sequence>MLQHIQRFTQTSGSVELVLRHLDSVLPAADLTNHPDHTQIYMWTACSACTTSSLACLMSVSSWHLSFIKFIDLLLNSTEVLTHISPNRPSLEDQKPGPVAVQSSSEQTNQPHECSARSLQHFFALGKHLATFSAQSAAPLFAFSYTTVSIYEVVMPPVEILMFSPQLEPAMAAAYARHIGATVKSPPTTTTTNSTQGDPPPLLAKPDALHALELPAYLRQEAYVVLKKFYQVTTSVKSHLFTLRHETMSDDCLSLVKTLEDHLNWECGKSEIEIRVEILAHLTDTSTPRESAPPPPPSEIRESSFEVPIDPALEAVSSLNATDKVTFSPPEEVVTENTVTVSPSSSPTTVLSSQPSTAPTSCMTSPLTGARQSPLSSVNYSYNSCHNTDPQPCCEDNSVRHWDVDPTLAWKGRLDSLTLGEIFAIYP</sequence>
<dbReference type="PANTHER" id="PTHR45748:SF7">
    <property type="entry name" value="1-PHOSPHATIDYLINOSITOL 3-PHOSPHATE 5-KINASE-RELATED"/>
    <property type="match status" value="1"/>
</dbReference>
<feature type="compositionally biased region" description="Polar residues" evidence="1">
    <location>
        <begin position="358"/>
        <end position="369"/>
    </location>
</feature>
<feature type="region of interest" description="Disordered" evidence="1">
    <location>
        <begin position="283"/>
        <end position="303"/>
    </location>
</feature>
<organism evidence="2 3">
    <name type="scientific">Dibothriocephalus latus</name>
    <name type="common">Fish tapeworm</name>
    <name type="synonym">Diphyllobothrium latum</name>
    <dbReference type="NCBI Taxonomy" id="60516"/>
    <lineage>
        <taxon>Eukaryota</taxon>
        <taxon>Metazoa</taxon>
        <taxon>Spiralia</taxon>
        <taxon>Lophotrochozoa</taxon>
        <taxon>Platyhelminthes</taxon>
        <taxon>Cestoda</taxon>
        <taxon>Eucestoda</taxon>
        <taxon>Diphyllobothriidea</taxon>
        <taxon>Diphyllobothriidae</taxon>
        <taxon>Dibothriocephalus</taxon>
    </lineage>
</organism>
<dbReference type="PANTHER" id="PTHR45748">
    <property type="entry name" value="1-PHOSPHATIDYLINOSITOL 3-PHOSPHATE 5-KINASE-RELATED"/>
    <property type="match status" value="1"/>
</dbReference>
<name>A0A3P7MK03_DIBLA</name>
<dbReference type="AlphaFoldDB" id="A0A3P7MK03"/>
<dbReference type="GO" id="GO:0010008">
    <property type="term" value="C:endosome membrane"/>
    <property type="evidence" value="ECO:0007669"/>
    <property type="project" value="TreeGrafter"/>
</dbReference>
<gene>
    <name evidence="2" type="ORF">DILT_LOCUS13135</name>
</gene>
<accession>A0A3P7MK03</accession>
<evidence type="ECO:0000256" key="1">
    <source>
        <dbReference type="SAM" id="MobiDB-lite"/>
    </source>
</evidence>
<reference evidence="2 3" key="1">
    <citation type="submission" date="2018-11" db="EMBL/GenBank/DDBJ databases">
        <authorList>
            <consortium name="Pathogen Informatics"/>
        </authorList>
    </citation>
    <scope>NUCLEOTIDE SEQUENCE [LARGE SCALE GENOMIC DNA]</scope>
</reference>
<dbReference type="Proteomes" id="UP000281553">
    <property type="component" value="Unassembled WGS sequence"/>
</dbReference>
<feature type="region of interest" description="Disordered" evidence="1">
    <location>
        <begin position="340"/>
        <end position="369"/>
    </location>
</feature>
<dbReference type="GO" id="GO:0000285">
    <property type="term" value="F:1-phosphatidylinositol-3-phosphate 5-kinase activity"/>
    <property type="evidence" value="ECO:0007669"/>
    <property type="project" value="TreeGrafter"/>
</dbReference>
<proteinExistence type="predicted"/>